<sequence length="95" mass="9619">MSGVLATLAGAGIGAAGTAISNQQNMENQRKLMNKANKQAQQNQRNAYVNQADGMRRAGISTALLAGGQPQTAVATAPSTPQADYAGGMKTGGDI</sequence>
<evidence type="ECO:0000313" key="2">
    <source>
        <dbReference type="EMBL" id="CAJ0596481.1"/>
    </source>
</evidence>
<evidence type="ECO:0000256" key="1">
    <source>
        <dbReference type="SAM" id="MobiDB-lite"/>
    </source>
</evidence>
<name>A0AA36M3M6_CYLNA</name>
<protein>
    <submittedName>
        <fullName evidence="2">Uncharacterized protein</fullName>
    </submittedName>
</protein>
<accession>A0AA36M3M6</accession>
<feature type="non-terminal residue" evidence="2">
    <location>
        <position position="95"/>
    </location>
</feature>
<organism evidence="2 3">
    <name type="scientific">Cylicocyclus nassatus</name>
    <name type="common">Nematode worm</name>
    <dbReference type="NCBI Taxonomy" id="53992"/>
    <lineage>
        <taxon>Eukaryota</taxon>
        <taxon>Metazoa</taxon>
        <taxon>Ecdysozoa</taxon>
        <taxon>Nematoda</taxon>
        <taxon>Chromadorea</taxon>
        <taxon>Rhabditida</taxon>
        <taxon>Rhabditina</taxon>
        <taxon>Rhabditomorpha</taxon>
        <taxon>Strongyloidea</taxon>
        <taxon>Strongylidae</taxon>
        <taxon>Cylicocyclus</taxon>
    </lineage>
</organism>
<reference evidence="2" key="1">
    <citation type="submission" date="2023-07" db="EMBL/GenBank/DDBJ databases">
        <authorList>
            <consortium name="CYATHOMIX"/>
        </authorList>
    </citation>
    <scope>NUCLEOTIDE SEQUENCE</scope>
    <source>
        <strain evidence="2">N/A</strain>
    </source>
</reference>
<feature type="compositionally biased region" description="Polar residues" evidence="1">
    <location>
        <begin position="71"/>
        <end position="82"/>
    </location>
</feature>
<dbReference type="EMBL" id="CATQJL010000165">
    <property type="protein sequence ID" value="CAJ0596481.1"/>
    <property type="molecule type" value="Genomic_DNA"/>
</dbReference>
<proteinExistence type="predicted"/>
<dbReference type="AlphaFoldDB" id="A0AA36M3M6"/>
<gene>
    <name evidence="2" type="ORF">CYNAS_LOCUS8464</name>
</gene>
<evidence type="ECO:0000313" key="3">
    <source>
        <dbReference type="Proteomes" id="UP001176961"/>
    </source>
</evidence>
<feature type="region of interest" description="Disordered" evidence="1">
    <location>
        <begin position="71"/>
        <end position="95"/>
    </location>
</feature>
<keyword evidence="3" id="KW-1185">Reference proteome</keyword>
<comment type="caution">
    <text evidence="2">The sequence shown here is derived from an EMBL/GenBank/DDBJ whole genome shotgun (WGS) entry which is preliminary data.</text>
</comment>
<dbReference type="Proteomes" id="UP001176961">
    <property type="component" value="Unassembled WGS sequence"/>
</dbReference>